<organism evidence="3 4">
    <name type="scientific">Piscirickettsia litoralis</name>
    <dbReference type="NCBI Taxonomy" id="1891921"/>
    <lineage>
        <taxon>Bacteria</taxon>
        <taxon>Pseudomonadati</taxon>
        <taxon>Pseudomonadota</taxon>
        <taxon>Gammaproteobacteria</taxon>
        <taxon>Thiotrichales</taxon>
        <taxon>Piscirickettsiaceae</taxon>
        <taxon>Piscirickettsia</taxon>
    </lineage>
</organism>
<dbReference type="Gene3D" id="1.20.5.300">
    <property type="match status" value="1"/>
</dbReference>
<sequence>MSLENRLTELETKFVFQEDLVSQLNQVIIRQQGQLDQLMEELKQLKSKLAAQFSEQSSNFSDPLQERPPHY</sequence>
<evidence type="ECO:0000256" key="1">
    <source>
        <dbReference type="HAMAP-Rule" id="MF_00715"/>
    </source>
</evidence>
<dbReference type="PANTHER" id="PTHR36508:SF1">
    <property type="entry name" value="PROTEIN SLYX"/>
    <property type="match status" value="1"/>
</dbReference>
<dbReference type="Pfam" id="PF04102">
    <property type="entry name" value="SlyX"/>
    <property type="match status" value="1"/>
</dbReference>
<feature type="coiled-coil region" evidence="2">
    <location>
        <begin position="21"/>
        <end position="55"/>
    </location>
</feature>
<comment type="caution">
    <text evidence="3">The sequence shown here is derived from an EMBL/GenBank/DDBJ whole genome shotgun (WGS) entry which is preliminary data.</text>
</comment>
<keyword evidence="4" id="KW-1185">Reference proteome</keyword>
<proteinExistence type="inferred from homology"/>
<gene>
    <name evidence="1" type="primary">slyX</name>
    <name evidence="3" type="ORF">BGC07_14110</name>
</gene>
<dbReference type="Proteomes" id="UP000094329">
    <property type="component" value="Unassembled WGS sequence"/>
</dbReference>
<dbReference type="PANTHER" id="PTHR36508">
    <property type="entry name" value="PROTEIN SLYX"/>
    <property type="match status" value="1"/>
</dbReference>
<keyword evidence="2" id="KW-0175">Coiled coil</keyword>
<dbReference type="InterPro" id="IPR007236">
    <property type="entry name" value="SlyX"/>
</dbReference>
<dbReference type="EMBL" id="MDTU01000001">
    <property type="protein sequence ID" value="ODN43823.1"/>
    <property type="molecule type" value="Genomic_DNA"/>
</dbReference>
<protein>
    <recommendedName>
        <fullName evidence="1">Protein SlyX homolog</fullName>
    </recommendedName>
</protein>
<evidence type="ECO:0000313" key="3">
    <source>
        <dbReference type="EMBL" id="ODN43823.1"/>
    </source>
</evidence>
<dbReference type="HAMAP" id="MF_00715">
    <property type="entry name" value="SlyX"/>
    <property type="match status" value="1"/>
</dbReference>
<accession>A0ABX3A851</accession>
<reference evidence="3 4" key="1">
    <citation type="submission" date="2016-08" db="EMBL/GenBank/DDBJ databases">
        <title>Draft genome sequence of Candidatus Piscirickettsia litoralis, from seawater.</title>
        <authorList>
            <person name="Wan X."/>
            <person name="Lee A.J."/>
            <person name="Hou S."/>
            <person name="Donachie S.P."/>
        </authorList>
    </citation>
    <scope>NUCLEOTIDE SEQUENCE [LARGE SCALE GENOMIC DNA]</scope>
    <source>
        <strain evidence="3 4">Y2</strain>
    </source>
</reference>
<evidence type="ECO:0000256" key="2">
    <source>
        <dbReference type="SAM" id="Coils"/>
    </source>
</evidence>
<name>A0ABX3A851_9GAMM</name>
<dbReference type="RefSeq" id="WP_069313619.1">
    <property type="nucleotide sequence ID" value="NZ_MDTU01000001.1"/>
</dbReference>
<comment type="similarity">
    <text evidence="1">Belongs to the SlyX family.</text>
</comment>
<evidence type="ECO:0000313" key="4">
    <source>
        <dbReference type="Proteomes" id="UP000094329"/>
    </source>
</evidence>